<dbReference type="AlphaFoldDB" id="A0A0D2A7K3"/>
<dbReference type="Pfam" id="PF13489">
    <property type="entry name" value="Methyltransf_23"/>
    <property type="match status" value="1"/>
</dbReference>
<feature type="compositionally biased region" description="Polar residues" evidence="1">
    <location>
        <begin position="9"/>
        <end position="23"/>
    </location>
</feature>
<evidence type="ECO:0000313" key="3">
    <source>
        <dbReference type="Proteomes" id="UP000053259"/>
    </source>
</evidence>
<dbReference type="STRING" id="253628.A0A0D2A7K3"/>
<evidence type="ECO:0000256" key="1">
    <source>
        <dbReference type="SAM" id="MobiDB-lite"/>
    </source>
</evidence>
<protein>
    <recommendedName>
        <fullName evidence="4">Methyltransferase domain-containing protein</fullName>
    </recommendedName>
</protein>
<feature type="compositionally biased region" description="Polar residues" evidence="1">
    <location>
        <begin position="389"/>
        <end position="410"/>
    </location>
</feature>
<name>A0A0D2A7K3_9PEZI</name>
<dbReference type="PANTHER" id="PTHR43591">
    <property type="entry name" value="METHYLTRANSFERASE"/>
    <property type="match status" value="1"/>
</dbReference>
<dbReference type="SUPFAM" id="SSF53335">
    <property type="entry name" value="S-adenosyl-L-methionine-dependent methyltransferases"/>
    <property type="match status" value="1"/>
</dbReference>
<accession>A0A0D2A7K3</accession>
<dbReference type="GeneID" id="27313788"/>
<dbReference type="VEuPathDB" id="FungiDB:PV09_05815"/>
<dbReference type="CDD" id="cd02440">
    <property type="entry name" value="AdoMet_MTases"/>
    <property type="match status" value="1"/>
</dbReference>
<dbReference type="GO" id="GO:0008168">
    <property type="term" value="F:methyltransferase activity"/>
    <property type="evidence" value="ECO:0007669"/>
    <property type="project" value="TreeGrafter"/>
</dbReference>
<dbReference type="InParanoid" id="A0A0D2A7K3"/>
<sequence>MAAQHPTPYETSSLWSEESSPVVAQSPIEPDSGDDDQSVLSSTRSLRESVFEFITENGRTYNRYGNYFLPSDEPENERLNLQYVVLQQLFENKEHFAPLQTPRRILDIGTGTGIWCTEMGKKYPRCEIIGTDIAAVQTVPPQPNVKYIIEDANDENWGTKRYDYIHTRMMLGAFKDFRVIIKRAFDYLEPGGYMESQEMWPRAMCDDGTLDPETHKFSEWIKYQDEAAMRLGMPLRIANKLKKWYAEAGFVDIREEILRIPINGWPKDPRYKMLGKWWGRSLLDGLQGFTLALFTRAFNWSPEEVEVYLVDVRRSIMDRSVHAYHSIYIVYGRKPTLAEQKIIEERKAREAMEAEARSNAEQALYPGFPEEQKSRTSQDRAAAEWTQHARASQDQQTSNNRFLSGTTGENSNRRPRQAFSSSPHSNV</sequence>
<gene>
    <name evidence="2" type="ORF">PV09_05815</name>
</gene>
<dbReference type="Proteomes" id="UP000053259">
    <property type="component" value="Unassembled WGS sequence"/>
</dbReference>
<dbReference type="Gene3D" id="3.40.50.150">
    <property type="entry name" value="Vaccinia Virus protein VP39"/>
    <property type="match status" value="1"/>
</dbReference>
<organism evidence="2 3">
    <name type="scientific">Verruconis gallopava</name>
    <dbReference type="NCBI Taxonomy" id="253628"/>
    <lineage>
        <taxon>Eukaryota</taxon>
        <taxon>Fungi</taxon>
        <taxon>Dikarya</taxon>
        <taxon>Ascomycota</taxon>
        <taxon>Pezizomycotina</taxon>
        <taxon>Dothideomycetes</taxon>
        <taxon>Pleosporomycetidae</taxon>
        <taxon>Venturiales</taxon>
        <taxon>Sympoventuriaceae</taxon>
        <taxon>Verruconis</taxon>
    </lineage>
</organism>
<dbReference type="RefSeq" id="XP_016212612.1">
    <property type="nucleotide sequence ID" value="XM_016359363.1"/>
</dbReference>
<keyword evidence="3" id="KW-1185">Reference proteome</keyword>
<dbReference type="EMBL" id="KN847547">
    <property type="protein sequence ID" value="KIW02743.1"/>
    <property type="molecule type" value="Genomic_DNA"/>
</dbReference>
<feature type="region of interest" description="Disordered" evidence="1">
    <location>
        <begin position="353"/>
        <end position="427"/>
    </location>
</feature>
<dbReference type="HOGENOM" id="CLU_010595_1_1_1"/>
<feature type="compositionally biased region" description="Polar residues" evidence="1">
    <location>
        <begin position="418"/>
        <end position="427"/>
    </location>
</feature>
<evidence type="ECO:0008006" key="4">
    <source>
        <dbReference type="Google" id="ProtNLM"/>
    </source>
</evidence>
<reference evidence="2 3" key="1">
    <citation type="submission" date="2015-01" db="EMBL/GenBank/DDBJ databases">
        <title>The Genome Sequence of Ochroconis gallopava CBS43764.</title>
        <authorList>
            <consortium name="The Broad Institute Genomics Platform"/>
            <person name="Cuomo C."/>
            <person name="de Hoog S."/>
            <person name="Gorbushina A."/>
            <person name="Stielow B."/>
            <person name="Teixiera M."/>
            <person name="Abouelleil A."/>
            <person name="Chapman S.B."/>
            <person name="Priest M."/>
            <person name="Young S.K."/>
            <person name="Wortman J."/>
            <person name="Nusbaum C."/>
            <person name="Birren B."/>
        </authorList>
    </citation>
    <scope>NUCLEOTIDE SEQUENCE [LARGE SCALE GENOMIC DNA]</scope>
    <source>
        <strain evidence="2 3">CBS 43764</strain>
    </source>
</reference>
<feature type="compositionally biased region" description="Basic and acidic residues" evidence="1">
    <location>
        <begin position="370"/>
        <end position="382"/>
    </location>
</feature>
<dbReference type="PANTHER" id="PTHR43591:SF14">
    <property type="entry name" value="METHYLTRANSFERASE"/>
    <property type="match status" value="1"/>
</dbReference>
<feature type="region of interest" description="Disordered" evidence="1">
    <location>
        <begin position="1"/>
        <end position="43"/>
    </location>
</feature>
<evidence type="ECO:0000313" key="2">
    <source>
        <dbReference type="EMBL" id="KIW02743.1"/>
    </source>
</evidence>
<dbReference type="InterPro" id="IPR029063">
    <property type="entry name" value="SAM-dependent_MTases_sf"/>
</dbReference>
<proteinExistence type="predicted"/>
<dbReference type="OrthoDB" id="2013972at2759"/>